<evidence type="ECO:0000256" key="12">
    <source>
        <dbReference type="HAMAP-Rule" id="MF_00190"/>
    </source>
</evidence>
<dbReference type="AlphaFoldDB" id="A0A840BGH9"/>
<dbReference type="PANTHER" id="PTHR21248">
    <property type="entry name" value="CARDIOLIPIN SYNTHASE"/>
    <property type="match status" value="1"/>
</dbReference>
<evidence type="ECO:0000256" key="8">
    <source>
        <dbReference type="ARBA" id="ARBA00023098"/>
    </source>
</evidence>
<keyword evidence="3 12" id="KW-0444">Lipid biosynthesis</keyword>
<accession>A0A840BGH9</accession>
<dbReference type="Gene3D" id="3.30.870.10">
    <property type="entry name" value="Endonuclease Chain A"/>
    <property type="match status" value="3"/>
</dbReference>
<dbReference type="RefSeq" id="WP_207064355.1">
    <property type="nucleotide sequence ID" value="NZ_BAABLE010000011.1"/>
</dbReference>
<dbReference type="InterPro" id="IPR030840">
    <property type="entry name" value="CL_synthase_A"/>
</dbReference>
<dbReference type="Proteomes" id="UP000561045">
    <property type="component" value="Unassembled WGS sequence"/>
</dbReference>
<keyword evidence="11 12" id="KW-1208">Phospholipid metabolism</keyword>
<keyword evidence="10 12" id="KW-0594">Phospholipid biosynthesis</keyword>
<keyword evidence="9 12" id="KW-0472">Membrane</keyword>
<name>A0A840BGH9_9RHOO</name>
<keyword evidence="8 12" id="KW-0443">Lipid metabolism</keyword>
<gene>
    <name evidence="12" type="primary">clsA</name>
    <name evidence="14" type="ORF">GGR36_000037</name>
</gene>
<sequence>MTLSTTLGSLAAVAHLVITVTFAVRALMQRHPPSTTLAWLLLIIGVPYFGAGLYLLIGERQLGRRRGQHARMLLPLLEDWVRKLPPEIISPKRDGDRWLSIRKTAHGAAGLEPTVGNRIALRDASSRILAEIAQDIETATHTVLMEFYIWQPGGDADQVGQALMRAAQRGVACRVLLDAVGSRDFFRSDWPKLLRSAGVAVVETLSVSILRAAFVRFDLRLHRKIVVIDGLVGWTGSLNLIDPRFFKQDAGFGEWVDAMARIQGPVVEMLAGVVLWDWCVETGEPLGQVAPGLADAVAPPLPNGAEVQVLPSGPGFEGEGARSLLLATIYAARDEIVLTTPYFVPDEPLFLALEAAAQRGVAVTVIVPARVDSVLVRHASRWSFEPLLAAGVRILQFHGGLLHTKSVTVDRQLSLFGTTNLDIRSFRLNFEVTLVVYDLAFTTALRQLQASYADASAPLDAAIWARRSTGARLAENAAHLVSPLL</sequence>
<keyword evidence="6" id="KW-0677">Repeat</keyword>
<evidence type="ECO:0000313" key="15">
    <source>
        <dbReference type="Proteomes" id="UP000561045"/>
    </source>
</evidence>
<evidence type="ECO:0000256" key="6">
    <source>
        <dbReference type="ARBA" id="ARBA00022737"/>
    </source>
</evidence>
<dbReference type="GO" id="GO:0008808">
    <property type="term" value="F:cardiolipin synthase activity"/>
    <property type="evidence" value="ECO:0007669"/>
    <property type="project" value="UniProtKB-UniRule"/>
</dbReference>
<comment type="subcellular location">
    <subcellularLocation>
        <location evidence="1 12">Cell membrane</location>
        <topology evidence="1 12">Multi-pass membrane protein</topology>
    </subcellularLocation>
</comment>
<evidence type="ECO:0000256" key="7">
    <source>
        <dbReference type="ARBA" id="ARBA00022989"/>
    </source>
</evidence>
<evidence type="ECO:0000259" key="13">
    <source>
        <dbReference type="PROSITE" id="PS50035"/>
    </source>
</evidence>
<dbReference type="InterPro" id="IPR027379">
    <property type="entry name" value="CLS_N"/>
</dbReference>
<organism evidence="14 15">
    <name type="scientific">Niveibacterium umoris</name>
    <dbReference type="NCBI Taxonomy" id="1193620"/>
    <lineage>
        <taxon>Bacteria</taxon>
        <taxon>Pseudomonadati</taxon>
        <taxon>Pseudomonadota</taxon>
        <taxon>Betaproteobacteria</taxon>
        <taxon>Rhodocyclales</taxon>
        <taxon>Rhodocyclaceae</taxon>
        <taxon>Niveibacterium</taxon>
    </lineage>
</organism>
<feature type="active site" evidence="12">
    <location>
        <position position="403"/>
    </location>
</feature>
<feature type="active site" evidence="12">
    <location>
        <position position="229"/>
    </location>
</feature>
<dbReference type="EMBL" id="JACIET010000001">
    <property type="protein sequence ID" value="MBB4010729.1"/>
    <property type="molecule type" value="Genomic_DNA"/>
</dbReference>
<dbReference type="GO" id="GO:0032049">
    <property type="term" value="P:cardiolipin biosynthetic process"/>
    <property type="evidence" value="ECO:0007669"/>
    <property type="project" value="UniProtKB-UniRule"/>
</dbReference>
<dbReference type="EC" id="2.7.8.-" evidence="12"/>
<dbReference type="InterPro" id="IPR022924">
    <property type="entry name" value="Cardiolipin_synthase"/>
</dbReference>
<dbReference type="PROSITE" id="PS50035">
    <property type="entry name" value="PLD"/>
    <property type="match status" value="2"/>
</dbReference>
<feature type="transmembrane region" description="Helical" evidence="12">
    <location>
        <begin position="39"/>
        <end position="57"/>
    </location>
</feature>
<keyword evidence="4 12" id="KW-0808">Transferase</keyword>
<comment type="catalytic activity">
    <reaction evidence="12">
        <text>2 a 1,2-diacyl-sn-glycero-3-phospho-(1'-sn-glycerol) = a cardiolipin + glycerol</text>
        <dbReference type="Rhea" id="RHEA:31451"/>
        <dbReference type="ChEBI" id="CHEBI:17754"/>
        <dbReference type="ChEBI" id="CHEBI:62237"/>
        <dbReference type="ChEBI" id="CHEBI:64716"/>
    </reaction>
</comment>
<feature type="domain" description="PLD phosphodiesterase" evidence="13">
    <location>
        <begin position="398"/>
        <end position="425"/>
    </location>
</feature>
<comment type="caution">
    <text evidence="14">The sequence shown here is derived from an EMBL/GenBank/DDBJ whole genome shotgun (WGS) entry which is preliminary data.</text>
</comment>
<dbReference type="SUPFAM" id="SSF56024">
    <property type="entry name" value="Phospholipase D/nuclease"/>
    <property type="match status" value="2"/>
</dbReference>
<dbReference type="CDD" id="cd09152">
    <property type="entry name" value="PLDc_EcCLS_like_1"/>
    <property type="match status" value="1"/>
</dbReference>
<dbReference type="CDD" id="cd09158">
    <property type="entry name" value="PLDc_EcCLS_like_2"/>
    <property type="match status" value="1"/>
</dbReference>
<feature type="active site" evidence="12">
    <location>
        <position position="222"/>
    </location>
</feature>
<feature type="active site" evidence="12">
    <location>
        <position position="224"/>
    </location>
</feature>
<comment type="similarity">
    <text evidence="12">Belongs to the phospholipase D family. Cardiolipin synthase subfamily. ClsA sub-subfamily.</text>
</comment>
<dbReference type="Pfam" id="PF13396">
    <property type="entry name" value="PLDc_N"/>
    <property type="match status" value="1"/>
</dbReference>
<keyword evidence="7 12" id="KW-1133">Transmembrane helix</keyword>
<evidence type="ECO:0000256" key="5">
    <source>
        <dbReference type="ARBA" id="ARBA00022692"/>
    </source>
</evidence>
<dbReference type="InterPro" id="IPR025202">
    <property type="entry name" value="PLD-like_dom"/>
</dbReference>
<feature type="active site" evidence="12">
    <location>
        <position position="410"/>
    </location>
</feature>
<feature type="transmembrane region" description="Helical" evidence="12">
    <location>
        <begin position="193"/>
        <end position="214"/>
    </location>
</feature>
<protein>
    <recommendedName>
        <fullName evidence="12">Cardiolipin synthase A</fullName>
        <shortName evidence="12">CL synthase</shortName>
        <ecNumber evidence="12">2.7.8.-</ecNumber>
    </recommendedName>
</protein>
<dbReference type="InterPro" id="IPR001736">
    <property type="entry name" value="PLipase_D/transphosphatidylase"/>
</dbReference>
<feature type="domain" description="PLD phosphodiesterase" evidence="13">
    <location>
        <begin position="217"/>
        <end position="244"/>
    </location>
</feature>
<evidence type="ECO:0000256" key="9">
    <source>
        <dbReference type="ARBA" id="ARBA00023136"/>
    </source>
</evidence>
<evidence type="ECO:0000256" key="2">
    <source>
        <dbReference type="ARBA" id="ARBA00022475"/>
    </source>
</evidence>
<dbReference type="Pfam" id="PF13091">
    <property type="entry name" value="PLDc_2"/>
    <property type="match status" value="2"/>
</dbReference>
<evidence type="ECO:0000313" key="14">
    <source>
        <dbReference type="EMBL" id="MBB4010729.1"/>
    </source>
</evidence>
<dbReference type="NCBIfam" id="TIGR04265">
    <property type="entry name" value="bac_cardiolipin"/>
    <property type="match status" value="1"/>
</dbReference>
<feature type="active site" evidence="12">
    <location>
        <position position="405"/>
    </location>
</feature>
<keyword evidence="5 12" id="KW-0812">Transmembrane</keyword>
<dbReference type="PANTHER" id="PTHR21248:SF22">
    <property type="entry name" value="PHOSPHOLIPASE D"/>
    <property type="match status" value="1"/>
</dbReference>
<dbReference type="SMART" id="SM00155">
    <property type="entry name" value="PLDc"/>
    <property type="match status" value="2"/>
</dbReference>
<keyword evidence="2 12" id="KW-1003">Cell membrane</keyword>
<evidence type="ECO:0000256" key="11">
    <source>
        <dbReference type="ARBA" id="ARBA00023264"/>
    </source>
</evidence>
<evidence type="ECO:0000256" key="4">
    <source>
        <dbReference type="ARBA" id="ARBA00022679"/>
    </source>
</evidence>
<dbReference type="GO" id="GO:0005886">
    <property type="term" value="C:plasma membrane"/>
    <property type="evidence" value="ECO:0007669"/>
    <property type="project" value="UniProtKB-SubCell"/>
</dbReference>
<keyword evidence="15" id="KW-1185">Reference proteome</keyword>
<dbReference type="HAMAP" id="MF_00190">
    <property type="entry name" value="Cardiolipin_synth_ClsA"/>
    <property type="match status" value="1"/>
</dbReference>
<proteinExistence type="inferred from homology"/>
<evidence type="ECO:0000256" key="1">
    <source>
        <dbReference type="ARBA" id="ARBA00004651"/>
    </source>
</evidence>
<evidence type="ECO:0000256" key="10">
    <source>
        <dbReference type="ARBA" id="ARBA00023209"/>
    </source>
</evidence>
<evidence type="ECO:0000256" key="3">
    <source>
        <dbReference type="ARBA" id="ARBA00022516"/>
    </source>
</evidence>
<reference evidence="14 15" key="1">
    <citation type="submission" date="2020-08" db="EMBL/GenBank/DDBJ databases">
        <title>Genomic Encyclopedia of Type Strains, Phase IV (KMG-IV): sequencing the most valuable type-strain genomes for metagenomic binning, comparative biology and taxonomic classification.</title>
        <authorList>
            <person name="Goeker M."/>
        </authorList>
    </citation>
    <scope>NUCLEOTIDE SEQUENCE [LARGE SCALE GENOMIC DNA]</scope>
    <source>
        <strain evidence="14 15">DSM 106739</strain>
    </source>
</reference>
<comment type="function">
    <text evidence="12">Catalyzes the reversible phosphatidyl group transfer from one phosphatidylglycerol molecule to another to form cardiolipin (CL) (diphosphatidylglycerol) and glycerol.</text>
</comment>